<dbReference type="Proteomes" id="UP000181909">
    <property type="component" value="Unassembled WGS sequence"/>
</dbReference>
<evidence type="ECO:0000313" key="2">
    <source>
        <dbReference type="EMBL" id="SFY44083.1"/>
    </source>
</evidence>
<name>A0A1K2F8N2_STRAR</name>
<dbReference type="EMBL" id="FPJO01000042">
    <property type="protein sequence ID" value="SFY44083.1"/>
    <property type="molecule type" value="Genomic_DNA"/>
</dbReference>
<accession>A0A1K2F8N2</accession>
<feature type="region of interest" description="Disordered" evidence="1">
    <location>
        <begin position="60"/>
        <end position="84"/>
    </location>
</feature>
<dbReference type="STRING" id="1893.SAMN02787144_104222"/>
<organism evidence="2 3">
    <name type="scientific">Streptomyces atratus</name>
    <dbReference type="NCBI Taxonomy" id="1893"/>
    <lineage>
        <taxon>Bacteria</taxon>
        <taxon>Bacillati</taxon>
        <taxon>Actinomycetota</taxon>
        <taxon>Actinomycetes</taxon>
        <taxon>Kitasatosporales</taxon>
        <taxon>Streptomycetaceae</taxon>
        <taxon>Streptomyces</taxon>
    </lineage>
</organism>
<evidence type="ECO:0000313" key="3">
    <source>
        <dbReference type="Proteomes" id="UP000181909"/>
    </source>
</evidence>
<protein>
    <submittedName>
        <fullName evidence="2">Uncharacterized protein</fullName>
    </submittedName>
</protein>
<reference evidence="2 3" key="1">
    <citation type="submission" date="2016-11" db="EMBL/GenBank/DDBJ databases">
        <authorList>
            <person name="Jaros S."/>
            <person name="Januszkiewicz K."/>
            <person name="Wedrychowicz H."/>
        </authorList>
    </citation>
    <scope>NUCLEOTIDE SEQUENCE [LARGE SCALE GENOMIC DNA]</scope>
    <source>
        <strain evidence="2 3">OK807</strain>
    </source>
</reference>
<dbReference type="AlphaFoldDB" id="A0A1K2F8N2"/>
<dbReference type="RefSeq" id="WP_072489377.1">
    <property type="nucleotide sequence ID" value="NZ_CP109381.1"/>
</dbReference>
<evidence type="ECO:0000256" key="1">
    <source>
        <dbReference type="SAM" id="MobiDB-lite"/>
    </source>
</evidence>
<gene>
    <name evidence="2" type="ORF">SAMN02787144_104222</name>
</gene>
<proteinExistence type="predicted"/>
<sequence>MLGLLAETSRTPLIRGKRFRDQLTDPPAWLENFVTNVAARFCVARTCGLVTDLGRFLDDEPSNSTQALLERSRRPRRSMGSLRP</sequence>